<feature type="compositionally biased region" description="Low complexity" evidence="1">
    <location>
        <begin position="100"/>
        <end position="123"/>
    </location>
</feature>
<reference evidence="3" key="1">
    <citation type="submission" date="2014-05" db="EMBL/GenBank/DDBJ databases">
        <authorList>
            <person name="Chronopoulou M."/>
        </authorList>
    </citation>
    <scope>NUCLEOTIDE SEQUENCE</scope>
    <source>
        <tissue evidence="3">Whole organism</tissue>
    </source>
</reference>
<organism evidence="3">
    <name type="scientific">Lepeophtheirus salmonis</name>
    <name type="common">Salmon louse</name>
    <name type="synonym">Caligus salmonis</name>
    <dbReference type="NCBI Taxonomy" id="72036"/>
    <lineage>
        <taxon>Eukaryota</taxon>
        <taxon>Metazoa</taxon>
        <taxon>Ecdysozoa</taxon>
        <taxon>Arthropoda</taxon>
        <taxon>Crustacea</taxon>
        <taxon>Multicrustacea</taxon>
        <taxon>Hexanauplia</taxon>
        <taxon>Copepoda</taxon>
        <taxon>Siphonostomatoida</taxon>
        <taxon>Caligidae</taxon>
        <taxon>Lepeophtheirus</taxon>
    </lineage>
</organism>
<feature type="region of interest" description="Disordered" evidence="1">
    <location>
        <begin position="98"/>
        <end position="132"/>
    </location>
</feature>
<protein>
    <submittedName>
        <fullName evidence="3">Uncharacterized protein</fullName>
    </submittedName>
</protein>
<evidence type="ECO:0000313" key="3">
    <source>
        <dbReference type="EMBL" id="CDW38607.1"/>
    </source>
</evidence>
<evidence type="ECO:0000256" key="1">
    <source>
        <dbReference type="SAM" id="MobiDB-lite"/>
    </source>
</evidence>
<feature type="compositionally biased region" description="Basic and acidic residues" evidence="1">
    <location>
        <begin position="218"/>
        <end position="238"/>
    </location>
</feature>
<feature type="compositionally biased region" description="Polar residues" evidence="1">
    <location>
        <begin position="183"/>
        <end position="197"/>
    </location>
</feature>
<dbReference type="EMBL" id="HACA01021246">
    <property type="protein sequence ID" value="CDW38607.1"/>
    <property type="molecule type" value="Transcribed_RNA"/>
</dbReference>
<feature type="region of interest" description="Disordered" evidence="1">
    <location>
        <begin position="183"/>
        <end position="268"/>
    </location>
</feature>
<proteinExistence type="predicted"/>
<sequence>MKGLLVVVVTILASNIFQDTNQCHHDIMRFKLYHRLEWNQNNEDRLVDIIEEESNKEHQTTHSAYFSNRLRSGPSLRKQEFLPGEWIMDDFNYPPTIPVTATTESTTTTTKTTSKTTISTTKSLPSASTTINPQVTYRGEPNELFVTQKEDLYTYPTKRGPRIREEEEYGGSYDNDDLQIKTSQPPRLNPYHTNIELNTDEEPLGEPVKRRPRFKPTTIDHRRNTNEESIELPKKDAVMEENSSEPSSTANVRRQRSKKPVPNLINGTAVPQSEDEYKIMGFPEPSASPVIESNGNEKIPVLESPQNHSLQLEKDEVEERDFQNEKVENKTENMAMVNEKKPRFNALHFPPKESE</sequence>
<evidence type="ECO:0000256" key="2">
    <source>
        <dbReference type="SAM" id="SignalP"/>
    </source>
</evidence>
<dbReference type="AlphaFoldDB" id="A0A0K2UL06"/>
<feature type="signal peptide" evidence="2">
    <location>
        <begin position="1"/>
        <end position="18"/>
    </location>
</feature>
<keyword evidence="2" id="KW-0732">Signal</keyword>
<name>A0A0K2UL06_LEPSM</name>
<feature type="chain" id="PRO_5005488773" evidence="2">
    <location>
        <begin position="19"/>
        <end position="355"/>
    </location>
</feature>
<accession>A0A0K2UL06</accession>